<dbReference type="RefSeq" id="XP_030985573.1">
    <property type="nucleotide sequence ID" value="XM_031123578.1"/>
</dbReference>
<organism evidence="1 2">
    <name type="scientific">Pyricularia grisea</name>
    <name type="common">Crabgrass-specific blast fungus</name>
    <name type="synonym">Magnaporthe grisea</name>
    <dbReference type="NCBI Taxonomy" id="148305"/>
    <lineage>
        <taxon>Eukaryota</taxon>
        <taxon>Fungi</taxon>
        <taxon>Dikarya</taxon>
        <taxon>Ascomycota</taxon>
        <taxon>Pezizomycotina</taxon>
        <taxon>Sordariomycetes</taxon>
        <taxon>Sordariomycetidae</taxon>
        <taxon>Magnaporthales</taxon>
        <taxon>Pyriculariaceae</taxon>
        <taxon>Pyricularia</taxon>
    </lineage>
</organism>
<protein>
    <submittedName>
        <fullName evidence="2 3">Uncharacterized protein</fullName>
    </submittedName>
</protein>
<evidence type="ECO:0000313" key="2">
    <source>
        <dbReference type="RefSeq" id="XP_030985573.1"/>
    </source>
</evidence>
<dbReference type="AlphaFoldDB" id="A0A6P8BEA9"/>
<proteinExistence type="predicted"/>
<dbReference type="GeneID" id="41958487"/>
<gene>
    <name evidence="2 3" type="ORF">PgNI_03523</name>
</gene>
<accession>A0A6P8BEA9</accession>
<reference evidence="2 3" key="2">
    <citation type="submission" date="2019-10" db="EMBL/GenBank/DDBJ databases">
        <authorList>
            <consortium name="NCBI Genome Project"/>
        </authorList>
    </citation>
    <scope>NUCLEOTIDE SEQUENCE</scope>
    <source>
        <strain evidence="2 3">NI907</strain>
    </source>
</reference>
<keyword evidence="1" id="KW-1185">Reference proteome</keyword>
<dbReference type="RefSeq" id="XP_030985574.1">
    <property type="nucleotide sequence ID" value="XM_031123577.1"/>
</dbReference>
<evidence type="ECO:0000313" key="1">
    <source>
        <dbReference type="Proteomes" id="UP000515153"/>
    </source>
</evidence>
<evidence type="ECO:0000313" key="3">
    <source>
        <dbReference type="RefSeq" id="XP_030985574.1"/>
    </source>
</evidence>
<sequence length="93" mass="10677">MHTFLGLSNSPTMRGLFRVRPALDNQRLCQNILLFLVPLSLRGSAFFNRKSYVNKRAQQRVLDSNHFSLAHQLCLYHGWARFVGQGHGHRGNT</sequence>
<name>A0A6P8BEA9_PYRGI</name>
<reference evidence="2 3" key="3">
    <citation type="submission" date="2025-04" db="UniProtKB">
        <authorList>
            <consortium name="RefSeq"/>
        </authorList>
    </citation>
    <scope>IDENTIFICATION</scope>
    <source>
        <strain evidence="2 3">NI907</strain>
    </source>
</reference>
<reference evidence="2 3" key="1">
    <citation type="journal article" date="2019" name="Mol. Biol. Evol.">
        <title>Blast fungal genomes show frequent chromosomal changes, gene gains and losses, and effector gene turnover.</title>
        <authorList>
            <person name="Gomez Luciano L.B."/>
            <person name="Jason Tsai I."/>
            <person name="Chuma I."/>
            <person name="Tosa Y."/>
            <person name="Chen Y.H."/>
            <person name="Li J.Y."/>
            <person name="Li M.Y."/>
            <person name="Jade Lu M.Y."/>
            <person name="Nakayashiki H."/>
            <person name="Li W.H."/>
        </authorList>
    </citation>
    <scope>NUCLEOTIDE SEQUENCE</scope>
    <source>
        <strain evidence="2 3">NI907</strain>
    </source>
</reference>
<dbReference type="Proteomes" id="UP000515153">
    <property type="component" value="Unplaced"/>
</dbReference>
<dbReference type="KEGG" id="pgri:PgNI_03523"/>